<dbReference type="GO" id="GO:0006427">
    <property type="term" value="P:histidyl-tRNA aminoacylation"/>
    <property type="evidence" value="ECO:0007669"/>
    <property type="project" value="TreeGrafter"/>
</dbReference>
<dbReference type="PROSITE" id="PS50862">
    <property type="entry name" value="AA_TRNA_LIGASE_II"/>
    <property type="match status" value="1"/>
</dbReference>
<dbReference type="InterPro" id="IPR045864">
    <property type="entry name" value="aa-tRNA-synth_II/BPL/LPL"/>
</dbReference>
<name>A0A058ZCA3_FONAL</name>
<dbReference type="InterPro" id="IPR004516">
    <property type="entry name" value="HisRS/HisZ"/>
</dbReference>
<dbReference type="RefSeq" id="XP_009494687.1">
    <property type="nucleotide sequence ID" value="XM_009496412.1"/>
</dbReference>
<dbReference type="GO" id="GO:0005737">
    <property type="term" value="C:cytoplasm"/>
    <property type="evidence" value="ECO:0007669"/>
    <property type="project" value="InterPro"/>
</dbReference>
<dbReference type="Pfam" id="PF13393">
    <property type="entry name" value="tRNA-synt_His"/>
    <property type="match status" value="1"/>
</dbReference>
<dbReference type="OrthoDB" id="1906957at2759"/>
<evidence type="ECO:0000256" key="2">
    <source>
        <dbReference type="ARBA" id="ARBA00047639"/>
    </source>
</evidence>
<dbReference type="GO" id="GO:0004821">
    <property type="term" value="F:histidine-tRNA ligase activity"/>
    <property type="evidence" value="ECO:0007669"/>
    <property type="project" value="UniProtKB-EC"/>
</dbReference>
<feature type="domain" description="Aminoacyl-transfer RNA synthetases class-II family profile" evidence="3">
    <location>
        <begin position="93"/>
        <end position="446"/>
    </location>
</feature>
<evidence type="ECO:0000256" key="1">
    <source>
        <dbReference type="ARBA" id="ARBA00012815"/>
    </source>
</evidence>
<dbReference type="CDD" id="cd00773">
    <property type="entry name" value="HisRS-like_core"/>
    <property type="match status" value="1"/>
</dbReference>
<dbReference type="GeneID" id="20527229"/>
<dbReference type="EC" id="6.1.1.21" evidence="1"/>
<reference evidence="4" key="1">
    <citation type="submission" date="2013-04" db="EMBL/GenBank/DDBJ databases">
        <title>The Genome Sequence of Fonticula alba ATCC 38817.</title>
        <authorList>
            <consortium name="The Broad Institute Genomics Platform"/>
            <person name="Russ C."/>
            <person name="Cuomo C."/>
            <person name="Burger G."/>
            <person name="Gray M.W."/>
            <person name="Holland P.W.H."/>
            <person name="King N."/>
            <person name="Lang F.B.F."/>
            <person name="Roger A.J."/>
            <person name="Ruiz-Trillo I."/>
            <person name="Brown M."/>
            <person name="Walker B."/>
            <person name="Young S."/>
            <person name="Zeng Q."/>
            <person name="Gargeya S."/>
            <person name="Fitzgerald M."/>
            <person name="Haas B."/>
            <person name="Abouelleil A."/>
            <person name="Allen A.W."/>
            <person name="Alvarado L."/>
            <person name="Arachchi H.M."/>
            <person name="Berlin A.M."/>
            <person name="Chapman S.B."/>
            <person name="Gainer-Dewar J."/>
            <person name="Goldberg J."/>
            <person name="Griggs A."/>
            <person name="Gujja S."/>
            <person name="Hansen M."/>
            <person name="Howarth C."/>
            <person name="Imamovic A."/>
            <person name="Ireland A."/>
            <person name="Larimer J."/>
            <person name="McCowan C."/>
            <person name="Murphy C."/>
            <person name="Pearson M."/>
            <person name="Poon T.W."/>
            <person name="Priest M."/>
            <person name="Roberts A."/>
            <person name="Saif S."/>
            <person name="Shea T."/>
            <person name="Sisk P."/>
            <person name="Sykes S."/>
            <person name="Wortman J."/>
            <person name="Nusbaum C."/>
            <person name="Birren B."/>
        </authorList>
    </citation>
    <scope>NUCLEOTIDE SEQUENCE [LARGE SCALE GENOMIC DNA]</scope>
    <source>
        <strain evidence="4">ATCC 38817</strain>
    </source>
</reference>
<dbReference type="STRING" id="691883.A0A058ZCA3"/>
<dbReference type="Proteomes" id="UP000030693">
    <property type="component" value="Unassembled WGS sequence"/>
</dbReference>
<evidence type="ECO:0000313" key="5">
    <source>
        <dbReference type="Proteomes" id="UP000030693"/>
    </source>
</evidence>
<dbReference type="Gene3D" id="3.30.930.10">
    <property type="entry name" value="Bira Bifunctional Protein, Domain 2"/>
    <property type="match status" value="1"/>
</dbReference>
<dbReference type="SUPFAM" id="SSF55681">
    <property type="entry name" value="Class II aaRS and biotin synthetases"/>
    <property type="match status" value="1"/>
</dbReference>
<dbReference type="EMBL" id="KB932203">
    <property type="protein sequence ID" value="KCV71563.1"/>
    <property type="molecule type" value="Genomic_DNA"/>
</dbReference>
<dbReference type="InterPro" id="IPR041715">
    <property type="entry name" value="HisRS-like_core"/>
</dbReference>
<evidence type="ECO:0000259" key="3">
    <source>
        <dbReference type="PROSITE" id="PS50862"/>
    </source>
</evidence>
<organism evidence="4">
    <name type="scientific">Fonticula alba</name>
    <name type="common">Slime mold</name>
    <dbReference type="NCBI Taxonomy" id="691883"/>
    <lineage>
        <taxon>Eukaryota</taxon>
        <taxon>Rotosphaerida</taxon>
        <taxon>Fonticulaceae</taxon>
        <taxon>Fonticula</taxon>
    </lineage>
</organism>
<dbReference type="PANTHER" id="PTHR43707:SF1">
    <property type="entry name" value="HISTIDINE--TRNA LIGASE, MITOCHONDRIAL-RELATED"/>
    <property type="match status" value="1"/>
</dbReference>
<evidence type="ECO:0000313" key="4">
    <source>
        <dbReference type="EMBL" id="KCV71563.1"/>
    </source>
</evidence>
<accession>A0A058ZCA3</accession>
<comment type="catalytic activity">
    <reaction evidence="2">
        <text>tRNA(His) + L-histidine + ATP = L-histidyl-tRNA(His) + AMP + diphosphate + H(+)</text>
        <dbReference type="Rhea" id="RHEA:17313"/>
        <dbReference type="Rhea" id="RHEA-COMP:9665"/>
        <dbReference type="Rhea" id="RHEA-COMP:9689"/>
        <dbReference type="ChEBI" id="CHEBI:15378"/>
        <dbReference type="ChEBI" id="CHEBI:30616"/>
        <dbReference type="ChEBI" id="CHEBI:33019"/>
        <dbReference type="ChEBI" id="CHEBI:57595"/>
        <dbReference type="ChEBI" id="CHEBI:78442"/>
        <dbReference type="ChEBI" id="CHEBI:78527"/>
        <dbReference type="ChEBI" id="CHEBI:456215"/>
        <dbReference type="EC" id="6.1.1.21"/>
    </reaction>
</comment>
<protein>
    <recommendedName>
        <fullName evidence="1">histidine--tRNA ligase</fullName>
        <ecNumber evidence="1">6.1.1.21</ecNumber>
    </recommendedName>
</protein>
<dbReference type="AlphaFoldDB" id="A0A058ZCA3"/>
<dbReference type="PANTHER" id="PTHR43707">
    <property type="entry name" value="HISTIDYL-TRNA SYNTHETASE"/>
    <property type="match status" value="1"/>
</dbReference>
<proteinExistence type="predicted"/>
<dbReference type="InterPro" id="IPR006195">
    <property type="entry name" value="aa-tRNA-synth_II"/>
</dbReference>
<gene>
    <name evidence="4" type="ORF">H696_02504</name>
</gene>
<dbReference type="eggNOG" id="KOG1936">
    <property type="taxonomic scope" value="Eukaryota"/>
</dbReference>
<sequence>MWRSFVTLASPLGPASRPLSRSASAALCAALHRSPSWPAVTRSSMPAMGASGRAFSTDAGPRRLPTFDLARGTRDFSPAATAQLRWLAGQAARIAEEHGYQEITVPILQSAALHHRSLGQDSDIVSKELFLVQSASALNASVPDRPETPAIEDAIVLRPEGTAGVMRAFLDPASSLPGPLTLSRLYYNGPMFRYERPQFGRFREFRQFGVEMIGGSATSPAFDIESIHMAWRLICAYGLGEVCAVHLNSLGDADARSRFRQALHAFLSKHVEHLSAESRRRVDAGPAAVIRVLDSKRPEDQHVVTAPGAPKLEDFLSPAARNHLQVVADSLRAAGVPVLINHQLVRGLDYYNDLVFEIIPHCGPTQVGAGGGATVPGSGSAPDAPAHSTLLAGGRYDMLAGQLGFAGVPGGAKPAPGEVAPLPAFGWALGVDRVAAYVHRPPATVPSPSTLEDLRFMVICAGTNVHRHQAGPSDADPALERLSPAEYHDQVSLHSAEALRARGAEAVVPVSACSSAKSLRRQLGAIYDRLACRAPESPGAAQADGPVVDLAAFAHVEYPAASHILFVFSVDPLAAERLPTPEGTLVHQFKWIARHVGSELERDVDIFVPEGGPRSARDAARVWACEAELRRVMTVTPDETHVAGGPSAPEPVFVPLASGFTARLSPWFDSRTKR</sequence>
<keyword evidence="5" id="KW-1185">Reference proteome</keyword>